<dbReference type="Gene3D" id="3.40.50.300">
    <property type="entry name" value="P-loop containing nucleotide triphosphate hydrolases"/>
    <property type="match status" value="2"/>
</dbReference>
<dbReference type="EMBL" id="BSTI01000033">
    <property type="protein sequence ID" value="GLY71259.1"/>
    <property type="molecule type" value="Genomic_DNA"/>
</dbReference>
<evidence type="ECO:0000256" key="1">
    <source>
        <dbReference type="SAM" id="Coils"/>
    </source>
</evidence>
<comment type="caution">
    <text evidence="3">The sequence shown here is derived from an EMBL/GenBank/DDBJ whole genome shotgun (WGS) entry which is preliminary data.</text>
</comment>
<feature type="region of interest" description="Disordered" evidence="2">
    <location>
        <begin position="368"/>
        <end position="392"/>
    </location>
</feature>
<gene>
    <name evidence="3" type="ORF">Atai01_78780</name>
</gene>
<feature type="region of interest" description="Disordered" evidence="2">
    <location>
        <begin position="553"/>
        <end position="591"/>
    </location>
</feature>
<dbReference type="InterPro" id="IPR013496">
    <property type="entry name" value="CHP02680"/>
</dbReference>
<protein>
    <recommendedName>
        <fullName evidence="5">TIGR02680 family protein</fullName>
    </recommendedName>
</protein>
<dbReference type="RefSeq" id="WP_285490913.1">
    <property type="nucleotide sequence ID" value="NZ_BSTI01000033.1"/>
</dbReference>
<keyword evidence="1" id="KW-0175">Coiled coil</keyword>
<dbReference type="SUPFAM" id="SSF52540">
    <property type="entry name" value="P-loop containing nucleoside triphosphate hydrolases"/>
    <property type="match status" value="2"/>
</dbReference>
<evidence type="ECO:0000313" key="4">
    <source>
        <dbReference type="Proteomes" id="UP001165136"/>
    </source>
</evidence>
<reference evidence="3" key="1">
    <citation type="submission" date="2023-03" db="EMBL/GenBank/DDBJ databases">
        <title>Amycolatopsis taiwanensis NBRC 103393.</title>
        <authorList>
            <person name="Ichikawa N."/>
            <person name="Sato H."/>
            <person name="Tonouchi N."/>
        </authorList>
    </citation>
    <scope>NUCLEOTIDE SEQUENCE</scope>
    <source>
        <strain evidence="3">NBRC 103393</strain>
    </source>
</reference>
<evidence type="ECO:0000313" key="3">
    <source>
        <dbReference type="EMBL" id="GLY71259.1"/>
    </source>
</evidence>
<feature type="coiled-coil region" evidence="1">
    <location>
        <begin position="872"/>
        <end position="909"/>
    </location>
</feature>
<dbReference type="Proteomes" id="UP001165136">
    <property type="component" value="Unassembled WGS sequence"/>
</dbReference>
<proteinExistence type="predicted"/>
<feature type="coiled-coil region" evidence="1">
    <location>
        <begin position="735"/>
        <end position="769"/>
    </location>
</feature>
<dbReference type="Pfam" id="PF13558">
    <property type="entry name" value="SbcC_Walker_B"/>
    <property type="match status" value="1"/>
</dbReference>
<sequence>MTIAELPHRVEAETTSPARWQPARAGILNVWRYYDEVFEFHHGRLLLRGPNGTGKSKALELLLPFLFDASLRPHRLSTFGTSERTMHWNLMGEGTTGTTRVGYVWLEFADLTDPGESFTCGARLQATTRTTGVTADYFTTSLRVGTDFELTNTTDQPLTRAALTETLGANGVLHPSPSEYRAAVRHTLFPGLSEQRYEALITALLQLRTPKLSQRLDPSLLSSLLSRALPPLDEGDIAELAEGFERLDQHRERLAALDREVDAAKKVAGRQKTYAQRALRKGSAELISATTRMDDLTRAARLSEAEHEKASADLAATETTLAKVIRGRTAAQQAIEGIMQSEGYRDGQRLDELREAVGAAGRDADALARKAADKTARAEEDGGKAEEARRDVEQRTEQVRAAAEDAAHHARRAGLATTHREVAGALDSGSGHGDRLLEAAVTSRLNAIKAVRRVLEFYDQAIKERTAAEEILEEARGKLSEANEKRDSLSNGYQERLRDHEQALLRWAAECRELVFEEPEALVERAESEAALLDYVRDVAEHLDRALTAAETRLRGHRDDATQRRETKVTQRDKLSSDVDLPPDAPIHRTADRETLPGAPFWRLVDFSEDFPVARRARVEAALEASGLLDAWVTSDGRVTIEGHDSFADGELVDPAPGRSLRDILRPEPGAPVPLHRVERLLSAVAFGDTLPDGHPAACSADGRWRLGALTGSWGKDEVAYLGAAARERARRRRITELTTEMDAIAREIADLTDQIALLESRREALTAERKRIPPHTAVAEARRALDRAVDEVTRTDRAVRDANGKLADREQDARRAQLELHHAGTEHDVPTSRTGLDDLGAVVEQFREVARTWLNQNTQLALVTRTANTLRETADRSVAEAAEERAAAEQAAQDAEALAEKLRAVERTVNADDYRQILADLQEQRDLRRRLGEQESEARTTRDGLKERIGQLKERRQQDAAKRDDAVEARDAAAGRFRTLATGTLADDSAADLELSITDGVTATLRAAQSVAAKWPSVPHEQKNVEDALHRLNEMIYETRDVLGARAELELSDDEVRVLTAILDGVRVSTHTLLDTLRVEAETSRDDITERERDLFDRTLTGDTRRQLAERIRQAGELVDAMNSRLERVRTASRVAVRLVWQVDEELPAGTKEARQLLLKDPAGLSDADRNSLHRFFRERVDQAKEDNTAASWQEQLAQVFDYTAWHRFVVKLDRSDGKGWQPLTKKLHGALSGGEKAIALHLPLFAAVAAHYQAVPTAPRLILLDEVFVGVDSSNRGQVFELLTSLDLDLMLTSDHEWCSYREIPGIAIHNLLTGDDGDDAVTTARFIWTGTDWVGEDE</sequence>
<organism evidence="3 4">
    <name type="scientific">Amycolatopsis taiwanensis</name>
    <dbReference type="NCBI Taxonomy" id="342230"/>
    <lineage>
        <taxon>Bacteria</taxon>
        <taxon>Bacillati</taxon>
        <taxon>Actinomycetota</taxon>
        <taxon>Actinomycetes</taxon>
        <taxon>Pseudonocardiales</taxon>
        <taxon>Pseudonocardiaceae</taxon>
        <taxon>Amycolatopsis</taxon>
    </lineage>
</organism>
<keyword evidence="4" id="KW-1185">Reference proteome</keyword>
<feature type="region of interest" description="Disordered" evidence="2">
    <location>
        <begin position="931"/>
        <end position="969"/>
    </location>
</feature>
<evidence type="ECO:0008006" key="5">
    <source>
        <dbReference type="Google" id="ProtNLM"/>
    </source>
</evidence>
<dbReference type="InterPro" id="IPR027417">
    <property type="entry name" value="P-loop_NTPase"/>
</dbReference>
<feature type="coiled-coil region" evidence="1">
    <location>
        <begin position="240"/>
        <end position="267"/>
    </location>
</feature>
<dbReference type="NCBIfam" id="TIGR02680">
    <property type="entry name" value="TIGR02680 family protein"/>
    <property type="match status" value="1"/>
</dbReference>
<name>A0A9W6VL48_9PSEU</name>
<accession>A0A9W6VL48</accession>
<feature type="compositionally biased region" description="Basic and acidic residues" evidence="2">
    <location>
        <begin position="553"/>
        <end position="577"/>
    </location>
</feature>
<evidence type="ECO:0000256" key="2">
    <source>
        <dbReference type="SAM" id="MobiDB-lite"/>
    </source>
</evidence>
<feature type="coiled-coil region" evidence="1">
    <location>
        <begin position="458"/>
        <end position="492"/>
    </location>
</feature>